<evidence type="ECO:0000256" key="2">
    <source>
        <dbReference type="ARBA" id="ARBA00022723"/>
    </source>
</evidence>
<dbReference type="InterPro" id="IPR036909">
    <property type="entry name" value="Cyt_c-like_dom_sf"/>
</dbReference>
<dbReference type="GO" id="GO:0020037">
    <property type="term" value="F:heme binding"/>
    <property type="evidence" value="ECO:0007669"/>
    <property type="project" value="InterPro"/>
</dbReference>
<evidence type="ECO:0000259" key="5">
    <source>
        <dbReference type="PROSITE" id="PS51007"/>
    </source>
</evidence>
<evidence type="ECO:0000256" key="1">
    <source>
        <dbReference type="ARBA" id="ARBA00022617"/>
    </source>
</evidence>
<keyword evidence="2 4" id="KW-0479">Metal-binding</keyword>
<dbReference type="SUPFAM" id="SSF46626">
    <property type="entry name" value="Cytochrome c"/>
    <property type="match status" value="2"/>
</dbReference>
<evidence type="ECO:0000313" key="6">
    <source>
        <dbReference type="EMBL" id="NDU95575.1"/>
    </source>
</evidence>
<comment type="caution">
    <text evidence="6">The sequence shown here is derived from an EMBL/GenBank/DDBJ whole genome shotgun (WGS) entry which is preliminary data.</text>
</comment>
<reference evidence="6 7" key="1">
    <citation type="submission" date="2020-02" db="EMBL/GenBank/DDBJ databases">
        <title>Draft genome sequence of two Spirosoma agri KCTC 52727 and Spirosoma terrae KCTC 52035.</title>
        <authorList>
            <person name="Rojas J."/>
            <person name="Ambika Manirajan B."/>
            <person name="Suarez C."/>
            <person name="Ratering S."/>
            <person name="Schnell S."/>
        </authorList>
    </citation>
    <scope>NUCLEOTIDE SEQUENCE [LARGE SCALE GENOMIC DNA]</scope>
    <source>
        <strain evidence="6 7">KCTC 52035</strain>
    </source>
</reference>
<evidence type="ECO:0000313" key="7">
    <source>
        <dbReference type="Proteomes" id="UP000474175"/>
    </source>
</evidence>
<dbReference type="PANTHER" id="PTHR35008:SF8">
    <property type="entry name" value="ALCOHOL DEHYDROGENASE CYTOCHROME C SUBUNIT"/>
    <property type="match status" value="1"/>
</dbReference>
<evidence type="ECO:0000256" key="3">
    <source>
        <dbReference type="ARBA" id="ARBA00023004"/>
    </source>
</evidence>
<feature type="domain" description="Cytochrome c" evidence="5">
    <location>
        <begin position="197"/>
        <end position="313"/>
    </location>
</feature>
<dbReference type="RefSeq" id="WP_163947869.1">
    <property type="nucleotide sequence ID" value="NZ_JAAFZH010000004.1"/>
</dbReference>
<dbReference type="Proteomes" id="UP000474175">
    <property type="component" value="Unassembled WGS sequence"/>
</dbReference>
<name>A0A6L9L4N5_9BACT</name>
<dbReference type="GO" id="GO:0046872">
    <property type="term" value="F:metal ion binding"/>
    <property type="evidence" value="ECO:0007669"/>
    <property type="project" value="UniProtKB-KW"/>
</dbReference>
<keyword evidence="3 4" id="KW-0408">Iron</keyword>
<dbReference type="PANTHER" id="PTHR35008">
    <property type="entry name" value="BLL4482 PROTEIN-RELATED"/>
    <property type="match status" value="1"/>
</dbReference>
<dbReference type="PROSITE" id="PS51007">
    <property type="entry name" value="CYTC"/>
    <property type="match status" value="2"/>
</dbReference>
<sequence length="332" mass="36293">MKKRLLKISLIAVLAIVVLAGVGLTYVKLALPNVGPAPEITIQSTPERIEHGRYLALHVASCIDCHSARDFSKLAGPMVPGTDGKGGEMFTPEMGFPGTFYSPNLTPDHLGDWSDGELFRAITTGVSRDGHALFPVMPYLTFGKMDPEDIKDIIAYLRTLKPIKNTVAVSQPEFPMNFILNTIPAKGEGSKRPDTTDQLAYGKYVTTFASCIECHTQVDAQGQLVPGMEFAGGREFPMPSGTVRSMNITPDKSGIGSWTKEQFIARFKSHVDPKTPAVSVAEEGFNTIMPWTMLGGMNENDLGAIYDYLRTIKPVVNKVERFTPKPKLVASR</sequence>
<protein>
    <submittedName>
        <fullName evidence="6">Cytochrome c</fullName>
    </submittedName>
</protein>
<dbReference type="InterPro" id="IPR051459">
    <property type="entry name" value="Cytochrome_c-type_DH"/>
</dbReference>
<dbReference type="Pfam" id="PF00034">
    <property type="entry name" value="Cytochrom_C"/>
    <property type="match status" value="2"/>
</dbReference>
<evidence type="ECO:0000256" key="4">
    <source>
        <dbReference type="PROSITE-ProRule" id="PRU00433"/>
    </source>
</evidence>
<feature type="domain" description="Cytochrome c" evidence="5">
    <location>
        <begin position="47"/>
        <end position="161"/>
    </location>
</feature>
<keyword evidence="1 4" id="KW-0349">Heme</keyword>
<dbReference type="Gene3D" id="1.10.760.10">
    <property type="entry name" value="Cytochrome c-like domain"/>
    <property type="match status" value="2"/>
</dbReference>
<dbReference type="GO" id="GO:0009055">
    <property type="term" value="F:electron transfer activity"/>
    <property type="evidence" value="ECO:0007669"/>
    <property type="project" value="InterPro"/>
</dbReference>
<keyword evidence="7" id="KW-1185">Reference proteome</keyword>
<organism evidence="6 7">
    <name type="scientific">Spirosoma terrae</name>
    <dbReference type="NCBI Taxonomy" id="1968276"/>
    <lineage>
        <taxon>Bacteria</taxon>
        <taxon>Pseudomonadati</taxon>
        <taxon>Bacteroidota</taxon>
        <taxon>Cytophagia</taxon>
        <taxon>Cytophagales</taxon>
        <taxon>Cytophagaceae</taxon>
        <taxon>Spirosoma</taxon>
    </lineage>
</organism>
<accession>A0A6L9L4N5</accession>
<gene>
    <name evidence="6" type="ORF">GK108_11875</name>
</gene>
<dbReference type="InterPro" id="IPR009056">
    <property type="entry name" value="Cyt_c-like_dom"/>
</dbReference>
<proteinExistence type="predicted"/>
<dbReference type="EMBL" id="JAAFZH010000004">
    <property type="protein sequence ID" value="NDU95575.1"/>
    <property type="molecule type" value="Genomic_DNA"/>
</dbReference>
<dbReference type="AlphaFoldDB" id="A0A6L9L4N5"/>